<comment type="caution">
    <text evidence="2">The sequence shown here is derived from an EMBL/GenBank/DDBJ whole genome shotgun (WGS) entry which is preliminary data.</text>
</comment>
<dbReference type="PANTHER" id="PTHR34071">
    <property type="entry name" value="5-NITROIMIDAZOLE ANTIBIOTICS RESISTANCE PROTEIN, NIMA-FAMILY-RELATED PROTEIN-RELATED"/>
    <property type="match status" value="1"/>
</dbReference>
<dbReference type="PANTHER" id="PTHR34071:SF2">
    <property type="entry name" value="FLAVIN-NUCLEOTIDE-BINDING PROTEIN"/>
    <property type="match status" value="1"/>
</dbReference>
<evidence type="ECO:0000256" key="1">
    <source>
        <dbReference type="SAM" id="Coils"/>
    </source>
</evidence>
<evidence type="ECO:0000313" key="2">
    <source>
        <dbReference type="EMBL" id="PHY91244.1"/>
    </source>
</evidence>
<dbReference type="InterPro" id="IPR024747">
    <property type="entry name" value="Pyridox_Oxase-rel"/>
</dbReference>
<accession>A0A2G4R3V2</accession>
<sequence length="193" mass="22499">MRRDEFECGDLKLVEIMLNSITFGTMIIPDERPYGVPISFAYENGQIYFHGAKAGRKYELLKHNPLVSFNAVKPYAYIPSSFLNNTMIPTQFFFSVYVEGQFFVEEDFERKKQILKALVKKYENKNIDMEKSPFRGQEKGVFVGIIEVQNISVKAKFGQNLKKEAFFAIMEDLENRGTLLDKKTLELMRYFKP</sequence>
<dbReference type="AlphaFoldDB" id="A0A2G4R3V2"/>
<dbReference type="RefSeq" id="WP_099461298.1">
    <property type="nucleotide sequence ID" value="NZ_LDWY01000036.1"/>
</dbReference>
<dbReference type="Proteomes" id="UP000237472">
    <property type="component" value="Unassembled WGS sequence"/>
</dbReference>
<keyword evidence="1" id="KW-0175">Coiled coil</keyword>
<name>A0A2G4R3V2_9BACT</name>
<evidence type="ECO:0000313" key="3">
    <source>
        <dbReference type="Proteomes" id="UP000237472"/>
    </source>
</evidence>
<proteinExistence type="predicted"/>
<organism evidence="2 3">
    <name type="scientific">Campylobacter vulpis</name>
    <dbReference type="NCBI Taxonomy" id="1655500"/>
    <lineage>
        <taxon>Bacteria</taxon>
        <taxon>Pseudomonadati</taxon>
        <taxon>Campylobacterota</taxon>
        <taxon>Epsilonproteobacteria</taxon>
        <taxon>Campylobacterales</taxon>
        <taxon>Campylobacteraceae</taxon>
        <taxon>Campylobacter</taxon>
    </lineage>
</organism>
<dbReference type="Pfam" id="PF12900">
    <property type="entry name" value="Pyridox_ox_2"/>
    <property type="match status" value="1"/>
</dbReference>
<dbReference type="InterPro" id="IPR012349">
    <property type="entry name" value="Split_barrel_FMN-bd"/>
</dbReference>
<feature type="coiled-coil region" evidence="1">
    <location>
        <begin position="105"/>
        <end position="132"/>
    </location>
</feature>
<dbReference type="Gene3D" id="2.30.110.10">
    <property type="entry name" value="Electron Transport, Fmn-binding Protein, Chain A"/>
    <property type="match status" value="1"/>
</dbReference>
<protein>
    <submittedName>
        <fullName evidence="2">Antibiotic resistance protein</fullName>
    </submittedName>
</protein>
<reference evidence="3" key="1">
    <citation type="submission" date="2015-06" db="EMBL/GenBank/DDBJ databases">
        <authorList>
            <person name="Parisi A."/>
            <person name="Chiara M."/>
            <person name="Florio D."/>
            <person name="Miccolupo A."/>
            <person name="Manzari C."/>
            <person name="Mion D."/>
            <person name="Caruso M."/>
            <person name="D'erchia A.M."/>
            <person name="Zanoni R."/>
        </authorList>
    </citation>
    <scope>NUCLEOTIDE SEQUENCE [LARGE SCALE GENOMIC DNA]</scope>
    <source>
        <strain evidence="3">73/13</strain>
    </source>
</reference>
<dbReference type="EMBL" id="LDWY01000036">
    <property type="protein sequence ID" value="PHY91244.1"/>
    <property type="molecule type" value="Genomic_DNA"/>
</dbReference>
<dbReference type="OrthoDB" id="9794935at2"/>
<gene>
    <name evidence="2" type="ORF">AA994_03105</name>
</gene>
<dbReference type="SUPFAM" id="SSF50475">
    <property type="entry name" value="FMN-binding split barrel"/>
    <property type="match status" value="1"/>
</dbReference>